<dbReference type="STRING" id="375451.RD1_1946"/>
<protein>
    <recommendedName>
        <fullName evidence="4">Histidine kinase</fullName>
    </recommendedName>
</protein>
<reference evidence="2 3" key="1">
    <citation type="journal article" date="2007" name="J. Bacteriol.">
        <title>The complete genome sequence of Roseobacter denitrificans reveals a mixotrophic rather than photosynthetic metabolism.</title>
        <authorList>
            <person name="Swingley W.D."/>
            <person name="Sadekar S."/>
            <person name="Mastrian S.D."/>
            <person name="Matthies H.J."/>
            <person name="Hao J."/>
            <person name="Ramos H."/>
            <person name="Acharya C.R."/>
            <person name="Conrad A.L."/>
            <person name="Taylor H.L."/>
            <person name="Dejesa L.C."/>
            <person name="Shah M.K."/>
            <person name="O'huallachain M.E."/>
            <person name="Lince M.T."/>
            <person name="Blankenship R.E."/>
            <person name="Beatty J.T."/>
            <person name="Touchman J.W."/>
        </authorList>
    </citation>
    <scope>NUCLEOTIDE SEQUENCE [LARGE SCALE GENOMIC DNA]</scope>
    <source>
        <strain evidence="3">ATCC 33942 / OCh 114</strain>
    </source>
</reference>
<dbReference type="RefSeq" id="WP_011568171.1">
    <property type="nucleotide sequence ID" value="NC_008209.1"/>
</dbReference>
<dbReference type="Proteomes" id="UP000007029">
    <property type="component" value="Chromosome"/>
</dbReference>
<dbReference type="EMBL" id="CP000362">
    <property type="protein sequence ID" value="ABG31554.1"/>
    <property type="molecule type" value="Genomic_DNA"/>
</dbReference>
<keyword evidence="1" id="KW-0472">Membrane</keyword>
<dbReference type="AlphaFoldDB" id="Q168N9"/>
<dbReference type="HOGENOM" id="CLU_1546462_0_0_5"/>
<proteinExistence type="predicted"/>
<dbReference type="Pfam" id="PF20044">
    <property type="entry name" value="DUF6446"/>
    <property type="match status" value="1"/>
</dbReference>
<evidence type="ECO:0008006" key="4">
    <source>
        <dbReference type="Google" id="ProtNLM"/>
    </source>
</evidence>
<gene>
    <name evidence="2" type="ordered locus">RD1_1946</name>
</gene>
<evidence type="ECO:0000256" key="1">
    <source>
        <dbReference type="SAM" id="Phobius"/>
    </source>
</evidence>
<keyword evidence="3" id="KW-1185">Reference proteome</keyword>
<dbReference type="eggNOG" id="ENOG50300PA">
    <property type="taxonomic scope" value="Bacteria"/>
</dbReference>
<dbReference type="OrthoDB" id="7819947at2"/>
<feature type="transmembrane region" description="Helical" evidence="1">
    <location>
        <begin position="6"/>
        <end position="24"/>
    </location>
</feature>
<keyword evidence="1" id="KW-0812">Transmembrane</keyword>
<keyword evidence="1" id="KW-1133">Transmembrane helix</keyword>
<dbReference type="InterPro" id="IPR045616">
    <property type="entry name" value="DUF6446"/>
</dbReference>
<sequence length="173" mass="18824">MSGKIVGIVILISALIAGGALYYLQVYGFYEEASADLQQVRLMRLGAETPVPILAENIEAIDADSSPIRFRACFTTPSSLAMLTEIYVGVERAVPRNAPAWFACFDAAAIAEELKAGTALAFLSEKNVDFGVDRIVAITQDGRGYIWHELNDCGEKAYDGTIIGEECPRRENN</sequence>
<accession>Q168N9</accession>
<evidence type="ECO:0000313" key="3">
    <source>
        <dbReference type="Proteomes" id="UP000007029"/>
    </source>
</evidence>
<evidence type="ECO:0000313" key="2">
    <source>
        <dbReference type="EMBL" id="ABG31554.1"/>
    </source>
</evidence>
<dbReference type="KEGG" id="rde:RD1_1946"/>
<organism evidence="2 3">
    <name type="scientific">Roseobacter denitrificans (strain ATCC 33942 / OCh 114)</name>
    <name type="common">Erythrobacter sp. (strain OCh 114)</name>
    <name type="synonym">Roseobacter denitrificans</name>
    <dbReference type="NCBI Taxonomy" id="375451"/>
    <lineage>
        <taxon>Bacteria</taxon>
        <taxon>Pseudomonadati</taxon>
        <taxon>Pseudomonadota</taxon>
        <taxon>Alphaproteobacteria</taxon>
        <taxon>Rhodobacterales</taxon>
        <taxon>Roseobacteraceae</taxon>
        <taxon>Roseobacter</taxon>
    </lineage>
</organism>
<name>Q168N9_ROSDO</name>